<gene>
    <name evidence="2" type="ORF">MACH08_08220</name>
</gene>
<comment type="caution">
    <text evidence="2">The sequence shown here is derived from an EMBL/GenBank/DDBJ whole genome shotgun (WGS) entry which is preliminary data.</text>
</comment>
<feature type="compositionally biased region" description="Basic and acidic residues" evidence="1">
    <location>
        <begin position="126"/>
        <end position="135"/>
    </location>
</feature>
<evidence type="ECO:0000313" key="2">
    <source>
        <dbReference type="EMBL" id="GLO65038.1"/>
    </source>
</evidence>
<organism evidence="2 3">
    <name type="scientific">Oceanobacillus kimchii</name>
    <dbReference type="NCBI Taxonomy" id="746691"/>
    <lineage>
        <taxon>Bacteria</taxon>
        <taxon>Bacillati</taxon>
        <taxon>Bacillota</taxon>
        <taxon>Bacilli</taxon>
        <taxon>Bacillales</taxon>
        <taxon>Bacillaceae</taxon>
        <taxon>Oceanobacillus</taxon>
    </lineage>
</organism>
<evidence type="ECO:0000313" key="3">
    <source>
        <dbReference type="Proteomes" id="UP001275436"/>
    </source>
</evidence>
<dbReference type="Proteomes" id="UP001275436">
    <property type="component" value="Unassembled WGS sequence"/>
</dbReference>
<dbReference type="RefSeq" id="WP_272033160.1">
    <property type="nucleotide sequence ID" value="NZ_BSKO01000001.1"/>
</dbReference>
<proteinExistence type="predicted"/>
<keyword evidence="3" id="KW-1185">Reference proteome</keyword>
<protein>
    <recommendedName>
        <fullName evidence="4">Viral A-type inclusion protein</fullName>
    </recommendedName>
</protein>
<sequence>MPATHDFEKELANKYAHLLSAKEKEMLNPDNVGYQWKRQKLETLYQDTVLKSKYPKEKLQTIENEVQKEHDDRVNESEQFKQAYKQNVLEKLQPTKEEINYKNAYKQQVLASLDKQPDEKEESPEEVQKREREMKTFEEKHGYEKVYELKIEVLDEISEMDLTPVQKEKLNQIDKDLEKEKEMKLGKKQSKVHEQEMEM</sequence>
<evidence type="ECO:0000256" key="1">
    <source>
        <dbReference type="SAM" id="MobiDB-lite"/>
    </source>
</evidence>
<feature type="region of interest" description="Disordered" evidence="1">
    <location>
        <begin position="179"/>
        <end position="199"/>
    </location>
</feature>
<evidence type="ECO:0008006" key="4">
    <source>
        <dbReference type="Google" id="ProtNLM"/>
    </source>
</evidence>
<reference evidence="2 3" key="1">
    <citation type="submission" date="2023-02" db="EMBL/GenBank/DDBJ databases">
        <title>Oceanobacillus kimchii IFOP_LL358 isolated form Alexandrium catenella lab strain.</title>
        <authorList>
            <person name="Gajardo G."/>
            <person name="Ueki S."/>
            <person name="Maruyama F."/>
        </authorList>
    </citation>
    <scope>NUCLEOTIDE SEQUENCE [LARGE SCALE GENOMIC DNA]</scope>
    <source>
        <strain evidence="2 3">IFOP_LL358</strain>
    </source>
</reference>
<dbReference type="EMBL" id="BSKO01000001">
    <property type="protein sequence ID" value="GLO65038.1"/>
    <property type="molecule type" value="Genomic_DNA"/>
</dbReference>
<name>A0ABQ5THD9_9BACI</name>
<feature type="region of interest" description="Disordered" evidence="1">
    <location>
        <begin position="111"/>
        <end position="135"/>
    </location>
</feature>
<accession>A0ABQ5THD9</accession>